<organism evidence="2 3">
    <name type="scientific">Pleionea mediterranea</name>
    <dbReference type="NCBI Taxonomy" id="523701"/>
    <lineage>
        <taxon>Bacteria</taxon>
        <taxon>Pseudomonadati</taxon>
        <taxon>Pseudomonadota</taxon>
        <taxon>Gammaproteobacteria</taxon>
        <taxon>Oceanospirillales</taxon>
        <taxon>Pleioneaceae</taxon>
        <taxon>Pleionea</taxon>
    </lineage>
</organism>
<dbReference type="PANTHER" id="PTHR43236:SF1">
    <property type="entry name" value="BLL7220 PROTEIN"/>
    <property type="match status" value="1"/>
</dbReference>
<evidence type="ECO:0000313" key="3">
    <source>
        <dbReference type="Proteomes" id="UP000245790"/>
    </source>
</evidence>
<comment type="caution">
    <text evidence="2">The sequence shown here is derived from an EMBL/GenBank/DDBJ whole genome shotgun (WGS) entry which is preliminary data.</text>
</comment>
<proteinExistence type="predicted"/>
<dbReference type="EMBL" id="QGGU01000007">
    <property type="protein sequence ID" value="PWK49888.1"/>
    <property type="molecule type" value="Genomic_DNA"/>
</dbReference>
<protein>
    <submittedName>
        <fullName evidence="2">Uncharacterized protein DUF955</fullName>
    </submittedName>
</protein>
<dbReference type="Pfam" id="PF06114">
    <property type="entry name" value="Peptidase_M78"/>
    <property type="match status" value="1"/>
</dbReference>
<dbReference type="PANTHER" id="PTHR43236">
    <property type="entry name" value="ANTITOXIN HIGA1"/>
    <property type="match status" value="1"/>
</dbReference>
<dbReference type="RefSeq" id="WP_109763676.1">
    <property type="nucleotide sequence ID" value="NZ_QGGU01000007.1"/>
</dbReference>
<sequence>MSRKEIENLYQNELAITAPSEIDIEAIAYFKGAVVKWRPLKGCEARIVGFEDRAIISVNSNSSLERNRFSIGHELGHWFKHRGSVGNLCQKKDVQPNRTSLTKSVSGKEKVANEYAVEFLMPSYLFLEHIRGSDISFDIIKSIKDTFKVSLTAAAIRYIGFCEFPVILCCYGPSKRKWFHRSKYVPDYFFPVRAMPKTISGNDFSHSQQTSQTPVEVDADVWIDVNGAEQHEVIQVIWPIGRSEKMVFIWWKDDWHSSS</sequence>
<evidence type="ECO:0000259" key="1">
    <source>
        <dbReference type="Pfam" id="PF06114"/>
    </source>
</evidence>
<evidence type="ECO:0000313" key="2">
    <source>
        <dbReference type="EMBL" id="PWK49888.1"/>
    </source>
</evidence>
<dbReference type="Gene3D" id="1.10.10.2910">
    <property type="match status" value="1"/>
</dbReference>
<name>A0A316FLX2_9GAMM</name>
<dbReference type="InterPro" id="IPR052345">
    <property type="entry name" value="Rad_response_metalloprotease"/>
</dbReference>
<dbReference type="InterPro" id="IPR010359">
    <property type="entry name" value="IrrE_HExxH"/>
</dbReference>
<accession>A0A316FLX2</accession>
<dbReference type="AlphaFoldDB" id="A0A316FLX2"/>
<gene>
    <name evidence="2" type="ORF">C8D97_10749</name>
</gene>
<dbReference type="Proteomes" id="UP000245790">
    <property type="component" value="Unassembled WGS sequence"/>
</dbReference>
<reference evidence="2 3" key="1">
    <citation type="submission" date="2018-05" db="EMBL/GenBank/DDBJ databases">
        <title>Genomic Encyclopedia of Type Strains, Phase IV (KMG-IV): sequencing the most valuable type-strain genomes for metagenomic binning, comparative biology and taxonomic classification.</title>
        <authorList>
            <person name="Goeker M."/>
        </authorList>
    </citation>
    <scope>NUCLEOTIDE SEQUENCE [LARGE SCALE GENOMIC DNA]</scope>
    <source>
        <strain evidence="2 3">DSM 25350</strain>
    </source>
</reference>
<feature type="domain" description="IrrE N-terminal-like" evidence="1">
    <location>
        <begin position="47"/>
        <end position="157"/>
    </location>
</feature>
<keyword evidence="3" id="KW-1185">Reference proteome</keyword>
<dbReference type="OrthoDB" id="9794834at2"/>